<dbReference type="InterPro" id="IPR051203">
    <property type="entry name" value="Polysaccharide_Synthase-Rel"/>
</dbReference>
<dbReference type="RefSeq" id="WP_126385223.1">
    <property type="nucleotide sequence ID" value="NZ_RXYK01000025.1"/>
</dbReference>
<dbReference type="EMBL" id="RXYK01000025">
    <property type="protein sequence ID" value="RTY35186.1"/>
    <property type="molecule type" value="Genomic_DNA"/>
</dbReference>
<evidence type="ECO:0000256" key="3">
    <source>
        <dbReference type="SAM" id="Phobius"/>
    </source>
</evidence>
<gene>
    <name evidence="5" type="ORF">EKD02_09390</name>
</gene>
<comment type="similarity">
    <text evidence="1">Belongs to the polysaccharide synthase family.</text>
</comment>
<dbReference type="AlphaFoldDB" id="A0A3S0NI40"/>
<evidence type="ECO:0000256" key="1">
    <source>
        <dbReference type="ARBA" id="ARBA00007430"/>
    </source>
</evidence>
<evidence type="ECO:0000256" key="2">
    <source>
        <dbReference type="SAM" id="Coils"/>
    </source>
</evidence>
<sequence length="635" mass="69087">MKKKLLAYPRMLKQSIVIATDVLSILLSVWVVFSVRFHEWHVPAGEQWFPYLLAPVLAIPVFIRFGLYRAVFRYNGFDALNAIFKATVVYGILYYSILWVFRFPSIPIRSIGFLQPMLLLLAVGWTRIFVRIWFSGADAASATSTSAERVLVYGAGAAGVEIARALQASPKFEFVGFVDDSPGLQGRMINGNRVYAPRDAQSFAASGEVTGILLAIPSASRHRRAEIVEQFRAYPVRIKTLPGLEALADGRVAISDIHEVGIEDLLGRDPLPIDRPLVEGAISGRVVMVTGAGGSIGGELARQLLMAAPSELLLVDNAEYGLYAIHRELERSLLKSGGATRLVPLLADVTDGRRIRLLCTKYSPRVVYHAAAYKHVPMIEENPLEGVRNNVFGTLCMAKAAMEAGVSSMVLVSTDKAVRPTNVMGASKRVCELVLQAFAAAAGHTTCFSMVRFGNVLGSSGSVVPLFREQISQGGPLTVTHEDITRYFMTIPEAAQLVIQAGAMASGGEVFLLDMGEPVKILDLARRMIELSGLSVRDKDHPDGDIGIAVTGLRPGEKLYEELLIGGEPVPTANSRIYKANEYCIALDELEQSIDELEQSIMGDDIDNTLQVLMELVQDYVASSRGLTAEVVSCA</sequence>
<organism evidence="5 6">
    <name type="scientific">Chlorobium phaeovibrioides</name>
    <dbReference type="NCBI Taxonomy" id="1094"/>
    <lineage>
        <taxon>Bacteria</taxon>
        <taxon>Pseudomonadati</taxon>
        <taxon>Chlorobiota</taxon>
        <taxon>Chlorobiia</taxon>
        <taxon>Chlorobiales</taxon>
        <taxon>Chlorobiaceae</taxon>
        <taxon>Chlorobium/Pelodictyon group</taxon>
        <taxon>Chlorobium</taxon>
    </lineage>
</organism>
<keyword evidence="3" id="KW-1133">Transmembrane helix</keyword>
<feature type="transmembrane region" description="Helical" evidence="3">
    <location>
        <begin position="79"/>
        <end position="101"/>
    </location>
</feature>
<reference evidence="5 6" key="1">
    <citation type="submission" date="2018-12" db="EMBL/GenBank/DDBJ databases">
        <authorList>
            <person name="Lunina O.N."/>
            <person name="Grouzdev D.S."/>
            <person name="Gorlenko V.M."/>
            <person name="Savvichev A.S."/>
        </authorList>
    </citation>
    <scope>NUCLEOTIDE SEQUENCE [LARGE SCALE GENOMIC DNA]</scope>
    <source>
        <strain evidence="5 6">BrKhr-17</strain>
    </source>
</reference>
<dbReference type="InterPro" id="IPR036291">
    <property type="entry name" value="NAD(P)-bd_dom_sf"/>
</dbReference>
<keyword evidence="3" id="KW-0472">Membrane</keyword>
<feature type="transmembrane region" description="Helical" evidence="3">
    <location>
        <begin position="48"/>
        <end position="67"/>
    </location>
</feature>
<protein>
    <submittedName>
        <fullName evidence="5">Polysaccharide biosynthesis protein</fullName>
    </submittedName>
</protein>
<feature type="coiled-coil region" evidence="2">
    <location>
        <begin position="580"/>
        <end position="607"/>
    </location>
</feature>
<keyword evidence="3" id="KW-0812">Transmembrane</keyword>
<feature type="domain" description="Polysaccharide biosynthesis protein CapD-like" evidence="4">
    <location>
        <begin position="287"/>
        <end position="572"/>
    </location>
</feature>
<dbReference type="InterPro" id="IPR003869">
    <property type="entry name" value="Polysac_CapD-like"/>
</dbReference>
<name>A0A3S0NI40_CHLPH</name>
<comment type="caution">
    <text evidence="5">The sequence shown here is derived from an EMBL/GenBank/DDBJ whole genome shotgun (WGS) entry which is preliminary data.</text>
</comment>
<dbReference type="Pfam" id="PF02719">
    <property type="entry name" value="Polysacc_synt_2"/>
    <property type="match status" value="1"/>
</dbReference>
<dbReference type="PANTHER" id="PTHR43318">
    <property type="entry name" value="UDP-N-ACETYLGLUCOSAMINE 4,6-DEHYDRATASE"/>
    <property type="match status" value="1"/>
</dbReference>
<keyword evidence="2" id="KW-0175">Coiled coil</keyword>
<dbReference type="SUPFAM" id="SSF51735">
    <property type="entry name" value="NAD(P)-binding Rossmann-fold domains"/>
    <property type="match status" value="2"/>
</dbReference>
<evidence type="ECO:0000313" key="6">
    <source>
        <dbReference type="Proteomes" id="UP000279908"/>
    </source>
</evidence>
<dbReference type="PANTHER" id="PTHR43318:SF1">
    <property type="entry name" value="POLYSACCHARIDE BIOSYNTHESIS PROTEIN EPSC-RELATED"/>
    <property type="match status" value="1"/>
</dbReference>
<feature type="transmembrane region" description="Helical" evidence="3">
    <location>
        <begin position="12"/>
        <end position="33"/>
    </location>
</feature>
<accession>A0A3S0NI40</accession>
<dbReference type="Gene3D" id="3.40.50.720">
    <property type="entry name" value="NAD(P)-binding Rossmann-like Domain"/>
    <property type="match status" value="2"/>
</dbReference>
<evidence type="ECO:0000313" key="5">
    <source>
        <dbReference type="EMBL" id="RTY35186.1"/>
    </source>
</evidence>
<dbReference type="CDD" id="cd05237">
    <property type="entry name" value="UDP_invert_4-6DH_SDR_e"/>
    <property type="match status" value="1"/>
</dbReference>
<evidence type="ECO:0000259" key="4">
    <source>
        <dbReference type="Pfam" id="PF02719"/>
    </source>
</evidence>
<proteinExistence type="inferred from homology"/>
<dbReference type="Proteomes" id="UP000279908">
    <property type="component" value="Unassembled WGS sequence"/>
</dbReference>